<proteinExistence type="inferred from homology"/>
<dbReference type="PANTHER" id="PTHR45642:SF3">
    <property type="entry name" value="OS09G0540400 PROTEIN"/>
    <property type="match status" value="1"/>
</dbReference>
<dbReference type="InterPro" id="IPR036514">
    <property type="entry name" value="SGNH_hydro_sf"/>
</dbReference>
<dbReference type="InterPro" id="IPR001087">
    <property type="entry name" value="GDSL"/>
</dbReference>
<dbReference type="Pfam" id="PF00657">
    <property type="entry name" value="Lipase_GDSL"/>
    <property type="match status" value="1"/>
</dbReference>
<protein>
    <submittedName>
        <fullName evidence="2">Uncharacterized protein</fullName>
    </submittedName>
</protein>
<dbReference type="AlphaFoldDB" id="A0A7I8KHZ2"/>
<accession>A0A7I8KHZ2</accession>
<dbReference type="Gene3D" id="3.40.50.1110">
    <property type="entry name" value="SGNH hydrolase"/>
    <property type="match status" value="1"/>
</dbReference>
<keyword evidence="3" id="KW-1185">Reference proteome</keyword>
<reference evidence="2" key="1">
    <citation type="submission" date="2020-02" db="EMBL/GenBank/DDBJ databases">
        <authorList>
            <person name="Scholz U."/>
            <person name="Mascher M."/>
            <person name="Fiebig A."/>
        </authorList>
    </citation>
    <scope>NUCLEOTIDE SEQUENCE</scope>
</reference>
<comment type="similarity">
    <text evidence="1">Belongs to the 'GDSL' lipolytic enzyme family.</text>
</comment>
<dbReference type="GO" id="GO:0016788">
    <property type="term" value="F:hydrolase activity, acting on ester bonds"/>
    <property type="evidence" value="ECO:0007669"/>
    <property type="project" value="InterPro"/>
</dbReference>
<dbReference type="SUPFAM" id="SSF52266">
    <property type="entry name" value="SGNH hydrolase"/>
    <property type="match status" value="1"/>
</dbReference>
<gene>
    <name evidence="2" type="ORF">SI8410_06008104</name>
</gene>
<evidence type="ECO:0000313" key="2">
    <source>
        <dbReference type="EMBL" id="CAA7397439.1"/>
    </source>
</evidence>
<dbReference type="CDD" id="cd01837">
    <property type="entry name" value="SGNH_plant_lipase_like"/>
    <property type="match status" value="1"/>
</dbReference>
<evidence type="ECO:0000313" key="3">
    <source>
        <dbReference type="Proteomes" id="UP000663760"/>
    </source>
</evidence>
<dbReference type="OrthoDB" id="1600564at2759"/>
<dbReference type="InterPro" id="IPR050592">
    <property type="entry name" value="GDSL_lipolytic_enzyme"/>
</dbReference>
<sequence>MVEKRISAQGAWYQLAVAFFFLQLVSAKEWRHKERINTSVSAVFTFGDSIVDPGNNNDIATTTKSNFPPYGRDFPGRQPTGRFCNGRLGTDFIASIVGVKDNVPAYLDDSLSMEELLTGVGFGSGGTGLDPLTSQLSAVIPMRQQLNYFREYLARIELAVGRKLKDDIMERAIFVVSAGTNDFITNYNTYPFRRHEFSVEEYGSFLRQRLWEFLEGLAELGARKIGILSLPPMGCLPIVISVNSMGEIFDRRCVVELNAMSRDYNAKLRMELESRPISPAIANVSYVDIYSPMEQLIRRPAEFGLEETTTGCCGTGLVELGFLCNPKSVTCPDASKYLFWDAVHPTEKAYALIIDALRPAIAHIIRA</sequence>
<dbReference type="InterPro" id="IPR035669">
    <property type="entry name" value="SGNH_plant_lipase-like"/>
</dbReference>
<dbReference type="PANTHER" id="PTHR45642">
    <property type="entry name" value="GDSL ESTERASE/LIPASE EXL3"/>
    <property type="match status" value="1"/>
</dbReference>
<organism evidence="2 3">
    <name type="scientific">Spirodela intermedia</name>
    <name type="common">Intermediate duckweed</name>
    <dbReference type="NCBI Taxonomy" id="51605"/>
    <lineage>
        <taxon>Eukaryota</taxon>
        <taxon>Viridiplantae</taxon>
        <taxon>Streptophyta</taxon>
        <taxon>Embryophyta</taxon>
        <taxon>Tracheophyta</taxon>
        <taxon>Spermatophyta</taxon>
        <taxon>Magnoliopsida</taxon>
        <taxon>Liliopsida</taxon>
        <taxon>Araceae</taxon>
        <taxon>Lemnoideae</taxon>
        <taxon>Spirodela</taxon>
    </lineage>
</organism>
<name>A0A7I8KHZ2_SPIIN</name>
<dbReference type="Proteomes" id="UP000663760">
    <property type="component" value="Chromosome 6"/>
</dbReference>
<evidence type="ECO:0000256" key="1">
    <source>
        <dbReference type="ARBA" id="ARBA00008668"/>
    </source>
</evidence>
<dbReference type="EMBL" id="LR746269">
    <property type="protein sequence ID" value="CAA7397439.1"/>
    <property type="molecule type" value="Genomic_DNA"/>
</dbReference>